<dbReference type="PROSITE" id="PS51032">
    <property type="entry name" value="AP2_ERF"/>
    <property type="match status" value="1"/>
</dbReference>
<dbReference type="Proteomes" id="UP001396334">
    <property type="component" value="Unassembled WGS sequence"/>
</dbReference>
<evidence type="ECO:0000256" key="1">
    <source>
        <dbReference type="ARBA" id="ARBA00004123"/>
    </source>
</evidence>
<accession>A0ABR2NT16</accession>
<dbReference type="SUPFAM" id="SSF54171">
    <property type="entry name" value="DNA-binding domain"/>
    <property type="match status" value="1"/>
</dbReference>
<feature type="compositionally biased region" description="Basic and acidic residues" evidence="9">
    <location>
        <begin position="158"/>
        <end position="172"/>
    </location>
</feature>
<dbReference type="Gene3D" id="3.30.730.10">
    <property type="entry name" value="AP2/ERF domain"/>
    <property type="match status" value="1"/>
</dbReference>
<dbReference type="PRINTS" id="PR00367">
    <property type="entry name" value="ETHRSPELEMNT"/>
</dbReference>
<dbReference type="PANTHER" id="PTHR31241">
    <property type="entry name" value="DEHYDRATION-RESPONSIVE ELEMENT-BINDING PROTEIN 2C"/>
    <property type="match status" value="1"/>
</dbReference>
<gene>
    <name evidence="11" type="ORF">V6N11_000432</name>
</gene>
<keyword evidence="7" id="KW-0539">Nucleus</keyword>
<feature type="domain" description="AP2/ERF" evidence="10">
    <location>
        <begin position="198"/>
        <end position="255"/>
    </location>
</feature>
<keyword evidence="5" id="KW-0010">Activator</keyword>
<dbReference type="SMART" id="SM00380">
    <property type="entry name" value="AP2"/>
    <property type="match status" value="1"/>
</dbReference>
<keyword evidence="3" id="KW-0346">Stress response</keyword>
<keyword evidence="6" id="KW-0804">Transcription</keyword>
<evidence type="ECO:0000256" key="5">
    <source>
        <dbReference type="ARBA" id="ARBA00023159"/>
    </source>
</evidence>
<dbReference type="EMBL" id="JBBPBN010000102">
    <property type="protein sequence ID" value="KAK8979280.1"/>
    <property type="molecule type" value="Genomic_DNA"/>
</dbReference>
<protein>
    <recommendedName>
        <fullName evidence="10">AP2/ERF domain-containing protein</fullName>
    </recommendedName>
</protein>
<evidence type="ECO:0000256" key="6">
    <source>
        <dbReference type="ARBA" id="ARBA00023163"/>
    </source>
</evidence>
<dbReference type="Pfam" id="PF00847">
    <property type="entry name" value="AP2"/>
    <property type="match status" value="1"/>
</dbReference>
<evidence type="ECO:0000313" key="11">
    <source>
        <dbReference type="EMBL" id="KAK8979280.1"/>
    </source>
</evidence>
<keyword evidence="12" id="KW-1185">Reference proteome</keyword>
<dbReference type="InterPro" id="IPR001471">
    <property type="entry name" value="AP2/ERF_dom"/>
</dbReference>
<dbReference type="PANTHER" id="PTHR31241:SF62">
    <property type="entry name" value="DEHYDRATION-RESPONSIVE ELEMENT-BINDING PROTEIN 2D"/>
    <property type="match status" value="1"/>
</dbReference>
<keyword evidence="2" id="KW-0805">Transcription regulation</keyword>
<reference evidence="11 12" key="1">
    <citation type="journal article" date="2024" name="G3 (Bethesda)">
        <title>Genome assembly of Hibiscus sabdariffa L. provides insights into metabolisms of medicinal natural products.</title>
        <authorList>
            <person name="Kim T."/>
        </authorList>
    </citation>
    <scope>NUCLEOTIDE SEQUENCE [LARGE SCALE GENOMIC DNA]</scope>
    <source>
        <strain evidence="11">TK-2024</strain>
        <tissue evidence="11">Old leaves</tissue>
    </source>
</reference>
<feature type="compositionally biased region" description="Basic residues" evidence="9">
    <location>
        <begin position="173"/>
        <end position="186"/>
    </location>
</feature>
<organism evidence="11 12">
    <name type="scientific">Hibiscus sabdariffa</name>
    <name type="common">roselle</name>
    <dbReference type="NCBI Taxonomy" id="183260"/>
    <lineage>
        <taxon>Eukaryota</taxon>
        <taxon>Viridiplantae</taxon>
        <taxon>Streptophyta</taxon>
        <taxon>Embryophyta</taxon>
        <taxon>Tracheophyta</taxon>
        <taxon>Spermatophyta</taxon>
        <taxon>Magnoliopsida</taxon>
        <taxon>eudicotyledons</taxon>
        <taxon>Gunneridae</taxon>
        <taxon>Pentapetalae</taxon>
        <taxon>rosids</taxon>
        <taxon>malvids</taxon>
        <taxon>Malvales</taxon>
        <taxon>Malvaceae</taxon>
        <taxon>Malvoideae</taxon>
        <taxon>Hibiscus</taxon>
    </lineage>
</organism>
<dbReference type="InterPro" id="IPR036955">
    <property type="entry name" value="AP2/ERF_dom_sf"/>
</dbReference>
<evidence type="ECO:0000256" key="3">
    <source>
        <dbReference type="ARBA" id="ARBA00023016"/>
    </source>
</evidence>
<sequence length="338" mass="37683">MRFRWSRASNRIWLKINYFHPAGHVQSHSPTIWVPVVKFESRWSTNPCFSCFTGINVVDNGEATFLHRLHRRDQIFQVLNMQKLASQDFPAYVVVAAKRAKVALPALNHMKKSKLTQLLASFLCRDHQKFSPCIKKAMASTGAAQIPGPCRKRKRRGPSVEDTLKEFVDEKRARKAPGKGSKKGCMRGKGGPENQHCNYRGVRQRTWGKWVAEIRAPNKEKRLWLGTFPTALDAALAYDEAAKAMYGDKAILNMPQATPSPSNEVPIATTTTTTMGASLGLGSDSSVEAGGGSESFEFPDSGAQQYSFLDDLEDIPTDFDIFGLLEESELLNLEELFV</sequence>
<dbReference type="CDD" id="cd00018">
    <property type="entry name" value="AP2"/>
    <property type="match status" value="1"/>
</dbReference>
<evidence type="ECO:0000256" key="4">
    <source>
        <dbReference type="ARBA" id="ARBA00023125"/>
    </source>
</evidence>
<evidence type="ECO:0000259" key="10">
    <source>
        <dbReference type="PROSITE" id="PS51032"/>
    </source>
</evidence>
<dbReference type="InterPro" id="IPR016177">
    <property type="entry name" value="DNA-bd_dom_sf"/>
</dbReference>
<name>A0ABR2NT16_9ROSI</name>
<evidence type="ECO:0000256" key="2">
    <source>
        <dbReference type="ARBA" id="ARBA00023015"/>
    </source>
</evidence>
<comment type="subcellular location">
    <subcellularLocation>
        <location evidence="1">Nucleus</location>
    </subcellularLocation>
</comment>
<evidence type="ECO:0000256" key="7">
    <source>
        <dbReference type="ARBA" id="ARBA00023242"/>
    </source>
</evidence>
<comment type="similarity">
    <text evidence="8">Belongs to the AP2/ERF transcription factor family. ERF subfamily.</text>
</comment>
<evidence type="ECO:0000256" key="8">
    <source>
        <dbReference type="ARBA" id="ARBA00024343"/>
    </source>
</evidence>
<evidence type="ECO:0000313" key="12">
    <source>
        <dbReference type="Proteomes" id="UP001396334"/>
    </source>
</evidence>
<comment type="caution">
    <text evidence="11">The sequence shown here is derived from an EMBL/GenBank/DDBJ whole genome shotgun (WGS) entry which is preliminary data.</text>
</comment>
<proteinExistence type="inferred from homology"/>
<feature type="region of interest" description="Disordered" evidence="9">
    <location>
        <begin position="144"/>
        <end position="191"/>
    </location>
</feature>
<evidence type="ECO:0000256" key="9">
    <source>
        <dbReference type="SAM" id="MobiDB-lite"/>
    </source>
</evidence>
<keyword evidence="4" id="KW-0238">DNA-binding</keyword>